<evidence type="ECO:0000256" key="3">
    <source>
        <dbReference type="ARBA" id="ARBA00022692"/>
    </source>
</evidence>
<feature type="transmembrane region" description="Helical" evidence="6">
    <location>
        <begin position="334"/>
        <end position="352"/>
    </location>
</feature>
<feature type="transmembrane region" description="Helical" evidence="6">
    <location>
        <begin position="281"/>
        <end position="305"/>
    </location>
</feature>
<dbReference type="AlphaFoldDB" id="A0AA38R909"/>
<protein>
    <submittedName>
        <fullName evidence="7">GABA permease</fullName>
    </submittedName>
</protein>
<feature type="transmembrane region" description="Helical" evidence="6">
    <location>
        <begin position="75"/>
        <end position="98"/>
    </location>
</feature>
<proteinExistence type="predicted"/>
<feature type="transmembrane region" description="Helical" evidence="6">
    <location>
        <begin position="187"/>
        <end position="208"/>
    </location>
</feature>
<keyword evidence="8" id="KW-1185">Reference proteome</keyword>
<keyword evidence="3 6" id="KW-0812">Transmembrane</keyword>
<evidence type="ECO:0000313" key="7">
    <source>
        <dbReference type="EMBL" id="KAJ9131024.1"/>
    </source>
</evidence>
<keyword evidence="2" id="KW-0813">Transport</keyword>
<dbReference type="EMBL" id="JANBVO010000074">
    <property type="protein sequence ID" value="KAJ9131024.1"/>
    <property type="molecule type" value="Genomic_DNA"/>
</dbReference>
<evidence type="ECO:0000256" key="2">
    <source>
        <dbReference type="ARBA" id="ARBA00022448"/>
    </source>
</evidence>
<feature type="transmembrane region" description="Helical" evidence="6">
    <location>
        <begin position="358"/>
        <end position="383"/>
    </location>
</feature>
<name>A0AA38R909_9PEZI</name>
<dbReference type="Proteomes" id="UP001174694">
    <property type="component" value="Unassembled WGS sequence"/>
</dbReference>
<evidence type="ECO:0000256" key="5">
    <source>
        <dbReference type="ARBA" id="ARBA00023136"/>
    </source>
</evidence>
<feature type="transmembrane region" description="Helical" evidence="6">
    <location>
        <begin position="145"/>
        <end position="167"/>
    </location>
</feature>
<dbReference type="InterPro" id="IPR002293">
    <property type="entry name" value="AA/rel_permease1"/>
</dbReference>
<comment type="subcellular location">
    <subcellularLocation>
        <location evidence="1">Membrane</location>
        <topology evidence="1">Multi-pass membrane protein</topology>
    </subcellularLocation>
</comment>
<dbReference type="PIRSF" id="PIRSF006060">
    <property type="entry name" value="AA_transporter"/>
    <property type="match status" value="1"/>
</dbReference>
<dbReference type="Pfam" id="PF13520">
    <property type="entry name" value="AA_permease_2"/>
    <property type="match status" value="1"/>
</dbReference>
<evidence type="ECO:0000256" key="4">
    <source>
        <dbReference type="ARBA" id="ARBA00022989"/>
    </source>
</evidence>
<keyword evidence="4 6" id="KW-1133">Transmembrane helix</keyword>
<evidence type="ECO:0000256" key="6">
    <source>
        <dbReference type="SAM" id="Phobius"/>
    </source>
</evidence>
<evidence type="ECO:0000256" key="1">
    <source>
        <dbReference type="ARBA" id="ARBA00004141"/>
    </source>
</evidence>
<feature type="transmembrane region" description="Helical" evidence="6">
    <location>
        <begin position="403"/>
        <end position="420"/>
    </location>
</feature>
<sequence length="469" mass="51113">MYFSANACWEVVTASLYQAILAGGPTVLVWSYLLCAVGATCIACAFAEFASIWPTAGGQYHWAVHLAPARYKRQVGWFTAWLLLSRFTLALVGQIYTVVQSVQSMIIISITTYEAARWHSYLMFIAVLLLSGGVNIFVPRAIHHISIVGLVFHILGYFALSISLLATTKEFNSAKLVFGSILDSTGYNNKGVAFLIGMLPAANTFITIDGPAHYAEETSKPRTDVSRAISWGTALSSLIGLPYAIILGFTMGDPVALLTSPVNNLNPLAQVVLNNTGSRGAAIALSLPLLVVAFATTIESLGMVARIIMAQARDKAVPYSKFLCKIHHRHNSPANAVVVTMVLQIALAAIYVGNTTAFYGLTSSSVILQVISLLIPVTFHLLYRKKFKLSYGPWQVHRMVRPLVNIAGFVVFALIFVAMLLPTMKPVTAANMNYACVMLGAVLILIPAYWVVWGRKRYNGPLYMFSMSD</sequence>
<feature type="transmembrane region" description="Helical" evidence="6">
    <location>
        <begin position="229"/>
        <end position="251"/>
    </location>
</feature>
<dbReference type="GO" id="GO:0016020">
    <property type="term" value="C:membrane"/>
    <property type="evidence" value="ECO:0007669"/>
    <property type="project" value="UniProtKB-SubCell"/>
</dbReference>
<dbReference type="Gene3D" id="1.20.1740.10">
    <property type="entry name" value="Amino acid/polyamine transporter I"/>
    <property type="match status" value="1"/>
</dbReference>
<organism evidence="7 8">
    <name type="scientific">Pleurostoma richardsiae</name>
    <dbReference type="NCBI Taxonomy" id="41990"/>
    <lineage>
        <taxon>Eukaryota</taxon>
        <taxon>Fungi</taxon>
        <taxon>Dikarya</taxon>
        <taxon>Ascomycota</taxon>
        <taxon>Pezizomycotina</taxon>
        <taxon>Sordariomycetes</taxon>
        <taxon>Sordariomycetidae</taxon>
        <taxon>Calosphaeriales</taxon>
        <taxon>Pleurostomataceae</taxon>
        <taxon>Pleurostoma</taxon>
    </lineage>
</organism>
<reference evidence="7" key="1">
    <citation type="submission" date="2022-07" db="EMBL/GenBank/DDBJ databases">
        <title>Fungi with potential for degradation of polypropylene.</title>
        <authorList>
            <person name="Gostincar C."/>
        </authorList>
    </citation>
    <scope>NUCLEOTIDE SEQUENCE</scope>
    <source>
        <strain evidence="7">EXF-13308</strain>
    </source>
</reference>
<dbReference type="PANTHER" id="PTHR45649:SF14">
    <property type="entry name" value="GABA PERMEASE"/>
    <property type="match status" value="1"/>
</dbReference>
<gene>
    <name evidence="7" type="ORF">NKR23_g11918</name>
</gene>
<dbReference type="PANTHER" id="PTHR45649">
    <property type="entry name" value="AMINO-ACID PERMEASE BAT1"/>
    <property type="match status" value="1"/>
</dbReference>
<feature type="transmembrane region" description="Helical" evidence="6">
    <location>
        <begin position="432"/>
        <end position="452"/>
    </location>
</feature>
<accession>A0AA38R909</accession>
<keyword evidence="5 6" id="KW-0472">Membrane</keyword>
<feature type="transmembrane region" description="Helical" evidence="6">
    <location>
        <begin position="118"/>
        <end position="138"/>
    </location>
</feature>
<evidence type="ECO:0000313" key="8">
    <source>
        <dbReference type="Proteomes" id="UP001174694"/>
    </source>
</evidence>
<comment type="caution">
    <text evidence="7">The sequence shown here is derived from an EMBL/GenBank/DDBJ whole genome shotgun (WGS) entry which is preliminary data.</text>
</comment>
<dbReference type="GO" id="GO:0022857">
    <property type="term" value="F:transmembrane transporter activity"/>
    <property type="evidence" value="ECO:0007669"/>
    <property type="project" value="InterPro"/>
</dbReference>